<gene>
    <name evidence="1" type="ORF">SLS56_009465</name>
</gene>
<dbReference type="PANTHER" id="PTHR24148">
    <property type="entry name" value="ANKYRIN REPEAT DOMAIN-CONTAINING PROTEIN 39 HOMOLOG-RELATED"/>
    <property type="match status" value="1"/>
</dbReference>
<dbReference type="EMBL" id="JAJVDC020000161">
    <property type="protein sequence ID" value="KAL1620799.1"/>
    <property type="molecule type" value="Genomic_DNA"/>
</dbReference>
<dbReference type="PANTHER" id="PTHR24148:SF64">
    <property type="entry name" value="HETEROKARYON INCOMPATIBILITY DOMAIN-CONTAINING PROTEIN"/>
    <property type="match status" value="1"/>
</dbReference>
<keyword evidence="2" id="KW-1185">Reference proteome</keyword>
<proteinExistence type="predicted"/>
<accession>A0ABR3SH63</accession>
<dbReference type="InterPro" id="IPR052895">
    <property type="entry name" value="HetReg/Transcr_Mod"/>
</dbReference>
<organism evidence="1 2">
    <name type="scientific">Neofusicoccum ribis</name>
    <dbReference type="NCBI Taxonomy" id="45134"/>
    <lineage>
        <taxon>Eukaryota</taxon>
        <taxon>Fungi</taxon>
        <taxon>Dikarya</taxon>
        <taxon>Ascomycota</taxon>
        <taxon>Pezizomycotina</taxon>
        <taxon>Dothideomycetes</taxon>
        <taxon>Dothideomycetes incertae sedis</taxon>
        <taxon>Botryosphaeriales</taxon>
        <taxon>Botryosphaeriaceae</taxon>
        <taxon>Neofusicoccum</taxon>
    </lineage>
</organism>
<comment type="caution">
    <text evidence="1">The sequence shown here is derived from an EMBL/GenBank/DDBJ whole genome shotgun (WGS) entry which is preliminary data.</text>
</comment>
<name>A0ABR3SH63_9PEZI</name>
<dbReference type="Pfam" id="PF26639">
    <property type="entry name" value="Het-6_barrel"/>
    <property type="match status" value="1"/>
</dbReference>
<sequence length="262" mass="29748">MCRSIPRYDPLDIPSWMKDFVTQPLEVYGNVDSNRRKTWARYDCSSFENSLLNHGIPQICSENILSAVGIHIGKVDIIGTVAHTTSKEASVQTIRDWSTLISMEKNGPVPYVTNDGTTLESAFLRTILGDTCPANDWTPRQVTDADLQDWKTIISPPFDQTLSYDQMVFPTTLYSQLWERRFFVTDTGFMGVGPLNMQYGDEVWALFGSLMPFVLRPLHCDDSQSARTRIAYHSVVEECYVHGIMYGQAIRDGVKEQLVFLK</sequence>
<evidence type="ECO:0000313" key="1">
    <source>
        <dbReference type="EMBL" id="KAL1620799.1"/>
    </source>
</evidence>
<evidence type="ECO:0000313" key="2">
    <source>
        <dbReference type="Proteomes" id="UP001521116"/>
    </source>
</evidence>
<protein>
    <submittedName>
        <fullName evidence="1">Uncharacterized protein</fullName>
    </submittedName>
</protein>
<reference evidence="1 2" key="1">
    <citation type="submission" date="2024-02" db="EMBL/GenBank/DDBJ databases">
        <title>De novo assembly and annotation of 12 fungi associated with fruit tree decline syndrome in Ontario, Canada.</title>
        <authorList>
            <person name="Sulman M."/>
            <person name="Ellouze W."/>
            <person name="Ilyukhin E."/>
        </authorList>
    </citation>
    <scope>NUCLEOTIDE SEQUENCE [LARGE SCALE GENOMIC DNA]</scope>
    <source>
        <strain evidence="1 2">M1-105</strain>
    </source>
</reference>
<dbReference type="Proteomes" id="UP001521116">
    <property type="component" value="Unassembled WGS sequence"/>
</dbReference>